<evidence type="ECO:0000259" key="1">
    <source>
        <dbReference type="Pfam" id="PF19921"/>
    </source>
</evidence>
<dbReference type="PATRIC" id="fig|294.124.peg.899"/>
<gene>
    <name evidence="2" type="ORF">RL74_04410</name>
</gene>
<dbReference type="Proteomes" id="UP000032101">
    <property type="component" value="Unassembled WGS sequence"/>
</dbReference>
<dbReference type="Pfam" id="PF19921">
    <property type="entry name" value="bpX5"/>
    <property type="match status" value="1"/>
</dbReference>
<feature type="domain" description="MoxR-vWA-beta-propeller ternary system" evidence="1">
    <location>
        <begin position="10"/>
        <end position="144"/>
    </location>
</feature>
<organism evidence="2 3">
    <name type="scientific">Pseudomonas fluorescens</name>
    <dbReference type="NCBI Taxonomy" id="294"/>
    <lineage>
        <taxon>Bacteria</taxon>
        <taxon>Pseudomonadati</taxon>
        <taxon>Pseudomonadota</taxon>
        <taxon>Gammaproteobacteria</taxon>
        <taxon>Pseudomonadales</taxon>
        <taxon>Pseudomonadaceae</taxon>
        <taxon>Pseudomonas</taxon>
    </lineage>
</organism>
<dbReference type="InterPro" id="IPR045548">
    <property type="entry name" value="bpX5"/>
</dbReference>
<reference evidence="2 3" key="1">
    <citation type="submission" date="2015-01" db="EMBL/GenBank/DDBJ databases">
        <title>Draft Genome Sequence of the Biocontrol and Plant Growth-Promoting Rhizobacteria (PGPR) Pseudomonas fluorescens UM270.</title>
        <authorList>
            <person name="Hernandez-Salmeron J.E."/>
            <person name="Santoyo G."/>
            <person name="Moreno-Hagelsieb G."/>
            <person name="Hernandez-Leon R."/>
        </authorList>
    </citation>
    <scope>NUCLEOTIDE SEQUENCE [LARGE SCALE GENOMIC DNA]</scope>
    <source>
        <strain evidence="2 3">UM270</strain>
    </source>
</reference>
<proteinExistence type="predicted"/>
<dbReference type="RefSeq" id="WP_052497357.1">
    <property type="nucleotide sequence ID" value="NZ_JXNZ01000024.1"/>
</dbReference>
<dbReference type="EMBL" id="JXNZ01000024">
    <property type="protein sequence ID" value="KIQ60671.1"/>
    <property type="molecule type" value="Genomic_DNA"/>
</dbReference>
<sequence length="147" mass="16551">MTNRVTPALDWHWRARHEAGQPQAAVAWGDVAARLHARLLRMPEDQTARLQATANRDVLIVTGHVDDLPWVEGVDYACSEPAAPGLWLPTSWEPDMPVDLMGQALLDRFARAPLLLWHAPRAVLPLDRCLPVTARHLQRIQDEWAGH</sequence>
<evidence type="ECO:0000313" key="3">
    <source>
        <dbReference type="Proteomes" id="UP000032101"/>
    </source>
</evidence>
<name>A0A0D0NNM5_PSEFL</name>
<dbReference type="AlphaFoldDB" id="A0A0D0NNM5"/>
<evidence type="ECO:0000313" key="2">
    <source>
        <dbReference type="EMBL" id="KIQ60671.1"/>
    </source>
</evidence>
<dbReference type="OrthoDB" id="6637315at2"/>
<accession>A0A0D0NNM5</accession>
<comment type="caution">
    <text evidence="2">The sequence shown here is derived from an EMBL/GenBank/DDBJ whole genome shotgun (WGS) entry which is preliminary data.</text>
</comment>
<protein>
    <recommendedName>
        <fullName evidence="1">MoxR-vWA-beta-propeller ternary system domain-containing protein</fullName>
    </recommendedName>
</protein>